<name>A0A4C1T6F4_EUMVA</name>
<dbReference type="EMBL" id="BGZK01000033">
    <property type="protein sequence ID" value="GBP08841.1"/>
    <property type="molecule type" value="Genomic_DNA"/>
</dbReference>
<feature type="compositionally biased region" description="Pro residues" evidence="1">
    <location>
        <begin position="16"/>
        <end position="27"/>
    </location>
</feature>
<dbReference type="GO" id="GO:0003723">
    <property type="term" value="F:RNA binding"/>
    <property type="evidence" value="ECO:0007669"/>
    <property type="project" value="TreeGrafter"/>
</dbReference>
<dbReference type="OrthoDB" id="20507at2759"/>
<dbReference type="AlphaFoldDB" id="A0A4C1T6F4"/>
<dbReference type="GO" id="GO:0005634">
    <property type="term" value="C:nucleus"/>
    <property type="evidence" value="ECO:0007669"/>
    <property type="project" value="TreeGrafter"/>
</dbReference>
<organism evidence="2 3">
    <name type="scientific">Eumeta variegata</name>
    <name type="common">Bagworm moth</name>
    <name type="synonym">Eumeta japonica</name>
    <dbReference type="NCBI Taxonomy" id="151549"/>
    <lineage>
        <taxon>Eukaryota</taxon>
        <taxon>Metazoa</taxon>
        <taxon>Ecdysozoa</taxon>
        <taxon>Arthropoda</taxon>
        <taxon>Hexapoda</taxon>
        <taxon>Insecta</taxon>
        <taxon>Pterygota</taxon>
        <taxon>Neoptera</taxon>
        <taxon>Endopterygota</taxon>
        <taxon>Lepidoptera</taxon>
        <taxon>Glossata</taxon>
        <taxon>Ditrysia</taxon>
        <taxon>Tineoidea</taxon>
        <taxon>Psychidae</taxon>
        <taxon>Oiketicinae</taxon>
        <taxon>Eumeta</taxon>
    </lineage>
</organism>
<dbReference type="PANTHER" id="PTHR13384">
    <property type="entry name" value="G PATCH DOMAIN-CONTAINING PROTEIN 1"/>
    <property type="match status" value="1"/>
</dbReference>
<reference evidence="2 3" key="1">
    <citation type="journal article" date="2019" name="Commun. Biol.">
        <title>The bagworm genome reveals a unique fibroin gene that provides high tensile strength.</title>
        <authorList>
            <person name="Kono N."/>
            <person name="Nakamura H."/>
            <person name="Ohtoshi R."/>
            <person name="Tomita M."/>
            <person name="Numata K."/>
            <person name="Arakawa K."/>
        </authorList>
    </citation>
    <scope>NUCLEOTIDE SEQUENCE [LARGE SCALE GENOMIC DNA]</scope>
</reference>
<feature type="compositionally biased region" description="Basic and acidic residues" evidence="1">
    <location>
        <begin position="42"/>
        <end position="63"/>
    </location>
</feature>
<gene>
    <name evidence="2" type="primary">GPATCH1</name>
    <name evidence="2" type="ORF">EVAR_78243_1</name>
</gene>
<accession>A0A4C1T6F4</accession>
<dbReference type="STRING" id="151549.A0A4C1T6F4"/>
<sequence>MFKQILEGFVRAKKPLPVPPSYPPPALPRGYTPLPAGKRRSRFEPDNTHEERDQALGRHELSAEARGSLLGEKPIERKNTENVANDESEQMPMQTDNPMLKSLGRNVNFISADTLTKSNENPDFIPINKTINDNVRIFKPFVSDPMKQARYEKFLENKDKAILLEKDDKTDRLSEWERNREFVEFEQAEKLYKPLTGVMGERFTHGSQPDEGALNPLCAVAKSCGNRNGATQEQMDAAAKGLYGALTRTRSEWRPESLVCKRFNIPDPFETRPEQKKEEKSKIKYSIFDYLESSVHDKESFTKEQTKFSGSKSLLRDALPEPKVTAYENNITHKDKEKETCIENLDTDKKLNNIITNVNKRMTVAELFLREAERDQAKVLENTEQSTSVTDTIQKFDKMELYNAIFLSDSEEEEEKNENEKSKEASYSDFVETPKNVERNPSPPRGIFANIDFDELNSWNKTVPDKMKDENKNETKLKNDNVETKNDNTKDAVEEENVYGPKIPEKLKVSIETSNILDIDFKPSFRTRTERDIETHSSSDSWVEAKESAVGHTMLDLEIIPERSLGCDAWEFVLGKA</sequence>
<dbReference type="Pfam" id="PF26093">
    <property type="entry name" value="HTH_TGH"/>
    <property type="match status" value="1"/>
</dbReference>
<evidence type="ECO:0000313" key="2">
    <source>
        <dbReference type="EMBL" id="GBP08841.1"/>
    </source>
</evidence>
<evidence type="ECO:0000313" key="3">
    <source>
        <dbReference type="Proteomes" id="UP000299102"/>
    </source>
</evidence>
<evidence type="ECO:0000256" key="1">
    <source>
        <dbReference type="SAM" id="MobiDB-lite"/>
    </source>
</evidence>
<protein>
    <submittedName>
        <fullName evidence="2">G patch domain-containing protein 1</fullName>
    </submittedName>
</protein>
<dbReference type="Proteomes" id="UP000299102">
    <property type="component" value="Unassembled WGS sequence"/>
</dbReference>
<keyword evidence="3" id="KW-1185">Reference proteome</keyword>
<dbReference type="PANTHER" id="PTHR13384:SF19">
    <property type="entry name" value="G PATCH DOMAIN-CONTAINING PROTEIN 1"/>
    <property type="match status" value="1"/>
</dbReference>
<comment type="caution">
    <text evidence="2">The sequence shown here is derived from an EMBL/GenBank/DDBJ whole genome shotgun (WGS) entry which is preliminary data.</text>
</comment>
<feature type="region of interest" description="Disordered" evidence="1">
    <location>
        <begin position="407"/>
        <end position="427"/>
    </location>
</feature>
<proteinExistence type="predicted"/>
<feature type="region of interest" description="Disordered" evidence="1">
    <location>
        <begin position="10"/>
        <end position="93"/>
    </location>
</feature>